<evidence type="ECO:0000313" key="1">
    <source>
        <dbReference type="EMBL" id="AKF10545.1"/>
    </source>
</evidence>
<accession>A0A0F6YMA8</accession>
<dbReference type="EMBL" id="CP011125">
    <property type="protein sequence ID" value="AKF10545.1"/>
    <property type="molecule type" value="Genomic_DNA"/>
</dbReference>
<gene>
    <name evidence="1" type="ORF">DB32_007694</name>
</gene>
<sequence length="41" mass="4503">MRRRPGMTFVAGFVILSTAFVFVSTLRLGRARPSACETSRG</sequence>
<dbReference type="Proteomes" id="UP000034883">
    <property type="component" value="Chromosome"/>
</dbReference>
<dbReference type="AlphaFoldDB" id="A0A0F6YMA8"/>
<reference evidence="1 2" key="1">
    <citation type="submission" date="2015-03" db="EMBL/GenBank/DDBJ databases">
        <title>Genome assembly of Sandaracinus amylolyticus DSM 53668.</title>
        <authorList>
            <person name="Sharma G."/>
            <person name="Subramanian S."/>
        </authorList>
    </citation>
    <scope>NUCLEOTIDE SEQUENCE [LARGE SCALE GENOMIC DNA]</scope>
    <source>
        <strain evidence="1 2">DSM 53668</strain>
    </source>
</reference>
<dbReference type="STRING" id="927083.DB32_007694"/>
<organism evidence="1 2">
    <name type="scientific">Sandaracinus amylolyticus</name>
    <dbReference type="NCBI Taxonomy" id="927083"/>
    <lineage>
        <taxon>Bacteria</taxon>
        <taxon>Pseudomonadati</taxon>
        <taxon>Myxococcota</taxon>
        <taxon>Polyangia</taxon>
        <taxon>Polyangiales</taxon>
        <taxon>Sandaracinaceae</taxon>
        <taxon>Sandaracinus</taxon>
    </lineage>
</organism>
<proteinExistence type="predicted"/>
<evidence type="ECO:0000313" key="2">
    <source>
        <dbReference type="Proteomes" id="UP000034883"/>
    </source>
</evidence>
<dbReference type="KEGG" id="samy:DB32_007694"/>
<protein>
    <submittedName>
        <fullName evidence="1">Uncharacterized protein</fullName>
    </submittedName>
</protein>
<name>A0A0F6YMA8_9BACT</name>
<keyword evidence="2" id="KW-1185">Reference proteome</keyword>